<evidence type="ECO:0000313" key="2">
    <source>
        <dbReference type="EMBL" id="MCI05158.1"/>
    </source>
</evidence>
<dbReference type="Gene3D" id="3.40.1090.10">
    <property type="entry name" value="Cytosolic phospholipase A2 catalytic domain"/>
    <property type="match status" value="1"/>
</dbReference>
<sequence length="142" mass="15465">SSTAEGRSRDGEKCPLVTPSIHPTLMKLILNRSTLSLSLPASEALVAVSEVIQELNEKIPHFIPVNPNEPIKVVLLSLGCGKSKTQGVDARIAQSFSFNDWTPLIVVGLTNAAADINEYHLASVFPDLPSSENYYLRVEVHE</sequence>
<name>A0A392NZF6_9FABA</name>
<dbReference type="Proteomes" id="UP000265520">
    <property type="component" value="Unassembled WGS sequence"/>
</dbReference>
<feature type="non-terminal residue" evidence="2">
    <location>
        <position position="1"/>
    </location>
</feature>
<dbReference type="EMBL" id="LXQA010057710">
    <property type="protein sequence ID" value="MCI05158.1"/>
    <property type="molecule type" value="Genomic_DNA"/>
</dbReference>
<keyword evidence="1" id="KW-0443">Lipid metabolism</keyword>
<dbReference type="GO" id="GO:0047372">
    <property type="term" value="F:monoacylglycerol lipase activity"/>
    <property type="evidence" value="ECO:0007669"/>
    <property type="project" value="TreeGrafter"/>
</dbReference>
<dbReference type="PANTHER" id="PTHR32176:SF33">
    <property type="entry name" value="PATATIN"/>
    <property type="match status" value="1"/>
</dbReference>
<dbReference type="GO" id="GO:0004620">
    <property type="term" value="F:phospholipase activity"/>
    <property type="evidence" value="ECO:0007669"/>
    <property type="project" value="TreeGrafter"/>
</dbReference>
<keyword evidence="1" id="KW-0442">Lipid degradation</keyword>
<reference evidence="2 3" key="1">
    <citation type="journal article" date="2018" name="Front. Plant Sci.">
        <title>Red Clover (Trifolium pratense) and Zigzag Clover (T. medium) - A Picture of Genomic Similarities and Differences.</title>
        <authorList>
            <person name="Dluhosova J."/>
            <person name="Istvanek J."/>
            <person name="Nedelnik J."/>
            <person name="Repkova J."/>
        </authorList>
    </citation>
    <scope>NUCLEOTIDE SEQUENCE [LARGE SCALE GENOMIC DNA]</scope>
    <source>
        <strain evidence="3">cv. 10/8</strain>
        <tissue evidence="2">Leaf</tissue>
    </source>
</reference>
<comment type="caution">
    <text evidence="2">The sequence shown here is derived from an EMBL/GenBank/DDBJ whole genome shotgun (WGS) entry which is preliminary data.</text>
</comment>
<protein>
    <submittedName>
        <fullName evidence="2">Patatin-like phospholipase</fullName>
    </submittedName>
</protein>
<evidence type="ECO:0000313" key="3">
    <source>
        <dbReference type="Proteomes" id="UP000265520"/>
    </source>
</evidence>
<evidence type="ECO:0000256" key="1">
    <source>
        <dbReference type="ARBA" id="ARBA00022963"/>
    </source>
</evidence>
<keyword evidence="3" id="KW-1185">Reference proteome</keyword>
<proteinExistence type="predicted"/>
<dbReference type="GO" id="GO:0016042">
    <property type="term" value="P:lipid catabolic process"/>
    <property type="evidence" value="ECO:0007669"/>
    <property type="project" value="UniProtKB-KW"/>
</dbReference>
<dbReference type="AlphaFoldDB" id="A0A392NZF6"/>
<accession>A0A392NZF6</accession>
<dbReference type="PANTHER" id="PTHR32176">
    <property type="entry name" value="XYLOSE ISOMERASE"/>
    <property type="match status" value="1"/>
</dbReference>
<organism evidence="2 3">
    <name type="scientific">Trifolium medium</name>
    <dbReference type="NCBI Taxonomy" id="97028"/>
    <lineage>
        <taxon>Eukaryota</taxon>
        <taxon>Viridiplantae</taxon>
        <taxon>Streptophyta</taxon>
        <taxon>Embryophyta</taxon>
        <taxon>Tracheophyta</taxon>
        <taxon>Spermatophyta</taxon>
        <taxon>Magnoliopsida</taxon>
        <taxon>eudicotyledons</taxon>
        <taxon>Gunneridae</taxon>
        <taxon>Pentapetalae</taxon>
        <taxon>rosids</taxon>
        <taxon>fabids</taxon>
        <taxon>Fabales</taxon>
        <taxon>Fabaceae</taxon>
        <taxon>Papilionoideae</taxon>
        <taxon>50 kb inversion clade</taxon>
        <taxon>NPAAA clade</taxon>
        <taxon>Hologalegina</taxon>
        <taxon>IRL clade</taxon>
        <taxon>Trifolieae</taxon>
        <taxon>Trifolium</taxon>
    </lineage>
</organism>